<organism evidence="2">
    <name type="scientific">marine sediment metagenome</name>
    <dbReference type="NCBI Taxonomy" id="412755"/>
    <lineage>
        <taxon>unclassified sequences</taxon>
        <taxon>metagenomes</taxon>
        <taxon>ecological metagenomes</taxon>
    </lineage>
</organism>
<comment type="caution">
    <text evidence="2">The sequence shown here is derived from an EMBL/GenBank/DDBJ whole genome shotgun (WGS) entry which is preliminary data.</text>
</comment>
<protein>
    <submittedName>
        <fullName evidence="2">Uncharacterized protein</fullName>
    </submittedName>
</protein>
<feature type="compositionally biased region" description="Basic and acidic residues" evidence="1">
    <location>
        <begin position="25"/>
        <end position="44"/>
    </location>
</feature>
<feature type="region of interest" description="Disordered" evidence="1">
    <location>
        <begin position="1"/>
        <end position="44"/>
    </location>
</feature>
<dbReference type="AlphaFoldDB" id="A0A0F9BYW5"/>
<evidence type="ECO:0000256" key="1">
    <source>
        <dbReference type="SAM" id="MobiDB-lite"/>
    </source>
</evidence>
<reference evidence="2" key="1">
    <citation type="journal article" date="2015" name="Nature">
        <title>Complex archaea that bridge the gap between prokaryotes and eukaryotes.</title>
        <authorList>
            <person name="Spang A."/>
            <person name="Saw J.H."/>
            <person name="Jorgensen S.L."/>
            <person name="Zaremba-Niedzwiedzka K."/>
            <person name="Martijn J."/>
            <person name="Lind A.E."/>
            <person name="van Eijk R."/>
            <person name="Schleper C."/>
            <person name="Guy L."/>
            <person name="Ettema T.J."/>
        </authorList>
    </citation>
    <scope>NUCLEOTIDE SEQUENCE</scope>
</reference>
<dbReference type="EMBL" id="LAZR01038598">
    <property type="protein sequence ID" value="KKL19142.1"/>
    <property type="molecule type" value="Genomic_DNA"/>
</dbReference>
<name>A0A0F9BYW5_9ZZZZ</name>
<evidence type="ECO:0000313" key="2">
    <source>
        <dbReference type="EMBL" id="KKL19142.1"/>
    </source>
</evidence>
<gene>
    <name evidence="2" type="ORF">LCGC14_2468480</name>
</gene>
<accession>A0A0F9BYW5</accession>
<proteinExistence type="predicted"/>
<sequence>VRLELGWTQEECDKADSVDTQQTESDGKTDVADPDRVGDRQELK</sequence>
<feature type="non-terminal residue" evidence="2">
    <location>
        <position position="1"/>
    </location>
</feature>